<evidence type="ECO:0000256" key="4">
    <source>
        <dbReference type="ARBA" id="ARBA00022857"/>
    </source>
</evidence>
<comment type="caution">
    <text evidence="17">The sequence shown here is derived from an EMBL/GenBank/DDBJ whole genome shotgun (WGS) entry which is preliminary data.</text>
</comment>
<feature type="binding site" evidence="8 10">
    <location>
        <position position="120"/>
    </location>
    <ligand>
        <name>substrate</name>
    </ligand>
</feature>
<dbReference type="Gene3D" id="3.40.50.720">
    <property type="entry name" value="NAD(P)-binding Rossmann-like Domain"/>
    <property type="match status" value="1"/>
</dbReference>
<evidence type="ECO:0000259" key="14">
    <source>
        <dbReference type="Pfam" id="PF00745"/>
    </source>
</evidence>
<dbReference type="GO" id="GO:0008883">
    <property type="term" value="F:glutamyl-tRNA reductase activity"/>
    <property type="evidence" value="ECO:0007669"/>
    <property type="project" value="UniProtKB-UniRule"/>
</dbReference>
<dbReference type="EC" id="1.2.1.70" evidence="3 8"/>
<comment type="domain">
    <text evidence="8">Possesses an unusual extended V-shaped dimeric structure with each monomer consisting of three distinct domains arranged along a curved 'spinal' alpha-helix. The N-terminal catalytic domain specifically recognizes the glutamate moiety of the substrate. The second domain is the NADPH-binding domain, and the third C-terminal domain is responsible for dimerization.</text>
</comment>
<dbReference type="NCBIfam" id="NF000744">
    <property type="entry name" value="PRK00045.1-3"/>
    <property type="match status" value="1"/>
</dbReference>
<dbReference type="PANTHER" id="PTHR43013">
    <property type="entry name" value="GLUTAMYL-TRNA REDUCTASE"/>
    <property type="match status" value="1"/>
</dbReference>
<evidence type="ECO:0000256" key="5">
    <source>
        <dbReference type="ARBA" id="ARBA00023002"/>
    </source>
</evidence>
<sequence>MSLLVVGLSHRSAPVELLERATLSGDRGAQLDEALRRGDHVNEWMVVSTCNRVEIYGEVATFHGAVTQMSESLCAATGLDLEEVGDSLYAHYEERAVAHLFSVAAGLDSLAVGESQILAQLRTSLQDGREHGHLGRALENVAQQALRVGKKVHAETGIDTVSKGLIERGVALAEQRIGPVTQAPVAVVGSGAMSALTAHTLTRMGVTDITIVSRTLENAQRLATATGASVRPWDERHDVIAGAQFVVSCTGAVGHVIGADEVRAGRSNDSPAQVFLDLALPRDVDPAVGDVAGVEVFWLDDLHTVVEADGSRTELEAVESMVTEEVAEFALSRRAAAVGPTVAAIRRYAADVVAGELQRMDARIELDEKQRAQVQLTIHRIVEKLLHTPTVRMKELATSDDGGDYTKLLHTLFDLDPFVSQVSNIPREVGHQGAPAGRQSGGVQ</sequence>
<reference evidence="17 18" key="1">
    <citation type="submission" date="2018-08" db="EMBL/GenBank/DDBJ databases">
        <title>Sequencing the genomes of 1000 actinobacteria strains.</title>
        <authorList>
            <person name="Klenk H.-P."/>
        </authorList>
    </citation>
    <scope>NUCLEOTIDE SEQUENCE [LARGE SCALE GENOMIC DNA]</scope>
    <source>
        <strain evidence="17 18">DSM 22967</strain>
    </source>
</reference>
<comment type="catalytic activity">
    <reaction evidence="7 8 13">
        <text>(S)-4-amino-5-oxopentanoate + tRNA(Glu) + NADP(+) = L-glutamyl-tRNA(Glu) + NADPH + H(+)</text>
        <dbReference type="Rhea" id="RHEA:12344"/>
        <dbReference type="Rhea" id="RHEA-COMP:9663"/>
        <dbReference type="Rhea" id="RHEA-COMP:9680"/>
        <dbReference type="ChEBI" id="CHEBI:15378"/>
        <dbReference type="ChEBI" id="CHEBI:57501"/>
        <dbReference type="ChEBI" id="CHEBI:57783"/>
        <dbReference type="ChEBI" id="CHEBI:58349"/>
        <dbReference type="ChEBI" id="CHEBI:78442"/>
        <dbReference type="ChEBI" id="CHEBI:78520"/>
        <dbReference type="EC" id="1.2.1.70"/>
    </reaction>
</comment>
<comment type="pathway">
    <text evidence="1 8 13">Porphyrin-containing compound metabolism; protoporphyrin-IX biosynthesis; 5-aminolevulinate from L-glutamyl-tRNA(Glu): step 1/2.</text>
</comment>
<dbReference type="InterPro" id="IPR015895">
    <property type="entry name" value="4pyrrol_synth_GluRdtase_N"/>
</dbReference>
<dbReference type="InterPro" id="IPR018214">
    <property type="entry name" value="GluRdtase_CS"/>
</dbReference>
<dbReference type="SUPFAM" id="SSF69742">
    <property type="entry name" value="Glutamyl tRNA-reductase catalytic, N-terminal domain"/>
    <property type="match status" value="1"/>
</dbReference>
<keyword evidence="5 8" id="KW-0560">Oxidoreductase</keyword>
<evidence type="ECO:0000256" key="6">
    <source>
        <dbReference type="ARBA" id="ARBA00023244"/>
    </source>
</evidence>
<dbReference type="AlphaFoldDB" id="A0A3D9UL75"/>
<comment type="subunit">
    <text evidence="8">Homodimer.</text>
</comment>
<dbReference type="InterPro" id="IPR036343">
    <property type="entry name" value="GluRdtase_N_sf"/>
</dbReference>
<dbReference type="InterPro" id="IPR015896">
    <property type="entry name" value="4pyrrol_synth_GluRdtase_dimer"/>
</dbReference>
<gene>
    <name evidence="8" type="primary">hemA</name>
    <name evidence="17" type="ORF">DFJ65_1079</name>
</gene>
<evidence type="ECO:0000256" key="11">
    <source>
        <dbReference type="PIRSR" id="PIRSR000445-3"/>
    </source>
</evidence>
<dbReference type="Proteomes" id="UP000256253">
    <property type="component" value="Unassembled WGS sequence"/>
</dbReference>
<evidence type="ECO:0000256" key="8">
    <source>
        <dbReference type="HAMAP-Rule" id="MF_00087"/>
    </source>
</evidence>
<evidence type="ECO:0000256" key="3">
    <source>
        <dbReference type="ARBA" id="ARBA00012970"/>
    </source>
</evidence>
<dbReference type="NCBIfam" id="TIGR01035">
    <property type="entry name" value="hemA"/>
    <property type="match status" value="1"/>
</dbReference>
<dbReference type="Pfam" id="PF05201">
    <property type="entry name" value="GlutR_N"/>
    <property type="match status" value="1"/>
</dbReference>
<comment type="similarity">
    <text evidence="2 8 13">Belongs to the glutamyl-tRNA reductase family.</text>
</comment>
<dbReference type="PROSITE" id="PS00747">
    <property type="entry name" value="GLUTR"/>
    <property type="match status" value="1"/>
</dbReference>
<dbReference type="Pfam" id="PF01488">
    <property type="entry name" value="Shikimate_DH"/>
    <property type="match status" value="1"/>
</dbReference>
<evidence type="ECO:0000256" key="2">
    <source>
        <dbReference type="ARBA" id="ARBA00005916"/>
    </source>
</evidence>
<feature type="site" description="Important for activity" evidence="8 12">
    <location>
        <position position="99"/>
    </location>
</feature>
<dbReference type="InterPro" id="IPR036453">
    <property type="entry name" value="GluRdtase_dimer_dom_sf"/>
</dbReference>
<dbReference type="CDD" id="cd05213">
    <property type="entry name" value="NAD_bind_Glutamyl_tRNA_reduct"/>
    <property type="match status" value="1"/>
</dbReference>
<evidence type="ECO:0000256" key="1">
    <source>
        <dbReference type="ARBA" id="ARBA00005059"/>
    </source>
</evidence>
<dbReference type="InterPro" id="IPR000343">
    <property type="entry name" value="4pyrrol_synth_GluRdtase"/>
</dbReference>
<dbReference type="Gene3D" id="3.30.460.30">
    <property type="entry name" value="Glutamyl-tRNA reductase, N-terminal domain"/>
    <property type="match status" value="1"/>
</dbReference>
<feature type="domain" description="Glutamyl-tRNA reductase N-terminal" evidence="16">
    <location>
        <begin position="6"/>
        <end position="156"/>
    </location>
</feature>
<name>A0A3D9UL75_9MICO</name>
<dbReference type="EMBL" id="QTUA01000001">
    <property type="protein sequence ID" value="REF30086.1"/>
    <property type="molecule type" value="Genomic_DNA"/>
</dbReference>
<comment type="miscellaneous">
    <text evidence="8">During catalysis, the active site Cys acts as a nucleophile attacking the alpha-carbonyl group of tRNA-bound glutamate with the formation of a thioester intermediate between enzyme and glutamate, and the concomitant release of tRNA(Glu). The thioester intermediate is finally reduced by direct hydride transfer from NADPH, to form the product GSA.</text>
</comment>
<accession>A0A3D9UL75</accession>
<dbReference type="InterPro" id="IPR036291">
    <property type="entry name" value="NAD(P)-bd_dom_sf"/>
</dbReference>
<keyword evidence="4 8" id="KW-0521">NADP</keyword>
<keyword evidence="18" id="KW-1185">Reference proteome</keyword>
<evidence type="ECO:0000256" key="7">
    <source>
        <dbReference type="ARBA" id="ARBA00047464"/>
    </source>
</evidence>
<dbReference type="UniPathway" id="UPA00251">
    <property type="reaction ID" value="UER00316"/>
</dbReference>
<feature type="domain" description="Quinate/shikimate 5-dehydrogenase/glutamyl-tRNA reductase" evidence="15">
    <location>
        <begin position="172"/>
        <end position="305"/>
    </location>
</feature>
<evidence type="ECO:0000313" key="18">
    <source>
        <dbReference type="Proteomes" id="UP000256253"/>
    </source>
</evidence>
<dbReference type="GO" id="GO:0050661">
    <property type="term" value="F:NADP binding"/>
    <property type="evidence" value="ECO:0007669"/>
    <property type="project" value="InterPro"/>
</dbReference>
<feature type="binding site" evidence="8 10">
    <location>
        <position position="109"/>
    </location>
    <ligand>
        <name>substrate</name>
    </ligand>
</feature>
<dbReference type="HAMAP" id="MF_00087">
    <property type="entry name" value="Glu_tRNA_reductase"/>
    <property type="match status" value="1"/>
</dbReference>
<organism evidence="17 18">
    <name type="scientific">Calidifontibacter indicus</name>
    <dbReference type="NCBI Taxonomy" id="419650"/>
    <lineage>
        <taxon>Bacteria</taxon>
        <taxon>Bacillati</taxon>
        <taxon>Actinomycetota</taxon>
        <taxon>Actinomycetes</taxon>
        <taxon>Micrococcales</taxon>
        <taxon>Dermacoccaceae</taxon>
        <taxon>Calidifontibacter</taxon>
    </lineage>
</organism>
<feature type="binding site" evidence="8 10">
    <location>
        <begin position="49"/>
        <end position="52"/>
    </location>
    <ligand>
        <name>substrate</name>
    </ligand>
</feature>
<dbReference type="RefSeq" id="WP_115922124.1">
    <property type="nucleotide sequence ID" value="NZ_QTUA01000001.1"/>
</dbReference>
<evidence type="ECO:0000256" key="10">
    <source>
        <dbReference type="PIRSR" id="PIRSR000445-2"/>
    </source>
</evidence>
<keyword evidence="6 8" id="KW-0627">Porphyrin biosynthesis</keyword>
<dbReference type="Pfam" id="PF00745">
    <property type="entry name" value="GlutR_dimer"/>
    <property type="match status" value="1"/>
</dbReference>
<proteinExistence type="inferred from homology"/>
<feature type="binding site" evidence="8 10">
    <location>
        <begin position="114"/>
        <end position="116"/>
    </location>
    <ligand>
        <name>substrate</name>
    </ligand>
</feature>
<dbReference type="InterPro" id="IPR006151">
    <property type="entry name" value="Shikm_DH/Glu-tRNA_Rdtase"/>
</dbReference>
<protein>
    <recommendedName>
        <fullName evidence="3 8">Glutamyl-tRNA reductase</fullName>
        <shortName evidence="8">GluTR</shortName>
        <ecNumber evidence="3 8">1.2.1.70</ecNumber>
    </recommendedName>
</protein>
<feature type="binding site" evidence="8 11">
    <location>
        <begin position="189"/>
        <end position="194"/>
    </location>
    <ligand>
        <name>NADP(+)</name>
        <dbReference type="ChEBI" id="CHEBI:58349"/>
    </ligand>
</feature>
<evidence type="ECO:0000313" key="17">
    <source>
        <dbReference type="EMBL" id="REF30086.1"/>
    </source>
</evidence>
<dbReference type="SUPFAM" id="SSF69075">
    <property type="entry name" value="Glutamyl tRNA-reductase dimerization domain"/>
    <property type="match status" value="1"/>
</dbReference>
<evidence type="ECO:0000259" key="16">
    <source>
        <dbReference type="Pfam" id="PF05201"/>
    </source>
</evidence>
<dbReference type="PANTHER" id="PTHR43013:SF1">
    <property type="entry name" value="GLUTAMYL-TRNA REDUCTASE"/>
    <property type="match status" value="1"/>
</dbReference>
<dbReference type="GO" id="GO:0019353">
    <property type="term" value="P:protoporphyrinogen IX biosynthetic process from glutamate"/>
    <property type="evidence" value="ECO:0007669"/>
    <property type="project" value="TreeGrafter"/>
</dbReference>
<evidence type="ECO:0000256" key="13">
    <source>
        <dbReference type="RuleBase" id="RU000584"/>
    </source>
</evidence>
<dbReference type="OrthoDB" id="110209at2"/>
<feature type="domain" description="Tetrapyrrole biosynthesis glutamyl-tRNA reductase dimerisation" evidence="14">
    <location>
        <begin position="318"/>
        <end position="415"/>
    </location>
</feature>
<comment type="function">
    <text evidence="8">Catalyzes the NADPH-dependent reduction of glutamyl-tRNA(Glu) to glutamate 1-semialdehyde (GSA).</text>
</comment>
<dbReference type="SUPFAM" id="SSF51735">
    <property type="entry name" value="NAD(P)-binding Rossmann-fold domains"/>
    <property type="match status" value="1"/>
</dbReference>
<evidence type="ECO:0000256" key="9">
    <source>
        <dbReference type="PIRSR" id="PIRSR000445-1"/>
    </source>
</evidence>
<feature type="active site" description="Nucleophile" evidence="8 9">
    <location>
        <position position="50"/>
    </location>
</feature>
<dbReference type="PIRSF" id="PIRSF000445">
    <property type="entry name" value="4pyrrol_synth_GluRdtase"/>
    <property type="match status" value="1"/>
</dbReference>
<evidence type="ECO:0000256" key="12">
    <source>
        <dbReference type="PIRSR" id="PIRSR000445-4"/>
    </source>
</evidence>
<evidence type="ECO:0000259" key="15">
    <source>
        <dbReference type="Pfam" id="PF01488"/>
    </source>
</evidence>
<dbReference type="FunFam" id="3.30.460.30:FF:000001">
    <property type="entry name" value="Glutamyl-tRNA reductase"/>
    <property type="match status" value="1"/>
</dbReference>